<dbReference type="OrthoDB" id="8255051at2"/>
<dbReference type="RefSeq" id="WP_157331872.1">
    <property type="nucleotide sequence ID" value="NZ_JANADL010000018.1"/>
</dbReference>
<protein>
    <submittedName>
        <fullName evidence="2">Uncharacterized protein</fullName>
    </submittedName>
</protein>
<organism evidence="2 3">
    <name type="scientific">Bradyrhizobium cajani</name>
    <dbReference type="NCBI Taxonomy" id="1928661"/>
    <lineage>
        <taxon>Bacteria</taxon>
        <taxon>Pseudomonadati</taxon>
        <taxon>Pseudomonadota</taxon>
        <taxon>Alphaproteobacteria</taxon>
        <taxon>Hyphomicrobiales</taxon>
        <taxon>Nitrobacteraceae</taxon>
        <taxon>Bradyrhizobium</taxon>
    </lineage>
</organism>
<keyword evidence="3" id="KW-1185">Reference proteome</keyword>
<name>A0A844T9U8_9BRAD</name>
<keyword evidence="1" id="KW-0732">Signal</keyword>
<dbReference type="EMBL" id="WQNE01000020">
    <property type="protein sequence ID" value="MVT75883.1"/>
    <property type="molecule type" value="Genomic_DNA"/>
</dbReference>
<feature type="signal peptide" evidence="1">
    <location>
        <begin position="1"/>
        <end position="22"/>
    </location>
</feature>
<gene>
    <name evidence="2" type="ORF">GPL20_23030</name>
</gene>
<feature type="chain" id="PRO_5032403704" evidence="1">
    <location>
        <begin position="23"/>
        <end position="707"/>
    </location>
</feature>
<accession>A0A844T9U8</accession>
<evidence type="ECO:0000313" key="2">
    <source>
        <dbReference type="EMBL" id="MVT75883.1"/>
    </source>
</evidence>
<dbReference type="Proteomes" id="UP000449969">
    <property type="component" value="Unassembled WGS sequence"/>
</dbReference>
<evidence type="ECO:0000313" key="3">
    <source>
        <dbReference type="Proteomes" id="UP000449969"/>
    </source>
</evidence>
<evidence type="ECO:0000256" key="1">
    <source>
        <dbReference type="SAM" id="SignalP"/>
    </source>
</evidence>
<reference evidence="2 3" key="1">
    <citation type="submission" date="2019-12" db="EMBL/GenBank/DDBJ databases">
        <title>Draft genome sequences Bradyrhizobium cajani AMBPC1010, Bradyrhizobium pachyrhizi AMBPC1040 and Bradyrhizobium yuanmingense ALSPC3051, three plant growth promoting strains isolated from nodules of Cajanus cajan L. in Dominican Republic.</title>
        <authorList>
            <person name="Flores-Felix J.D."/>
            <person name="Araujo J."/>
            <person name="Diaz-Alcantara C."/>
            <person name="Gonzalez-Andres F."/>
            <person name="Velazquez E."/>
        </authorList>
    </citation>
    <scope>NUCLEOTIDE SEQUENCE [LARGE SCALE GENOMIC DNA]</scope>
    <source>
        <strain evidence="2 3">1010</strain>
    </source>
</reference>
<proteinExistence type="predicted"/>
<sequence>MKLFPRLVLAASLIAGLAPAIAQVPPPVPALPDAERRTSYSISGSTCACAVGFQLYGDGTDYANWIEVFVNGAMVTQSGNWTITSPTGSLDRIPRPITDAVLTFSTAQTGTVQIVGARRPRRASQFSESRGVAARDLNQVITDLTAQNRETWDKINDVTGRSVRTPPGETLALLPVLASRANMGACFDSSGNLTSCVAAASGTFAAGDGITFTGTNPTTISVNADTITSGTLATARGGTGANNSTNSAGDFLISGSMNGTFVARSLNALCTLAPAACTAALGYTSISWYGAKCDGQFISGQNGVGTNLTINSGSPNLLSSAGFFTAADTGKRIWVPNAGVAGAGLSTTIQTVTDATHVVLAANASTTVTAFATTNAKPLVYGTDDTAAIQAAMTATPVGGILDIPGQQTGCLIRQQGSNVYALLQDHPFSIRGHGHFSNLMTFPDTPSTVDNLYVQTGSYDWANTVWENFSIGDSASFLPNTLLMYTRHGKRGLALVENTAPYVGIVVRNMSIGESGNDYSLYLGNSGSAQFNLIMSNKIWGGVRLNNVADSHRILYNTLQGSSTFGGLIEMVAGAGKFSFIGNNTTWAGGLKIESGFAPEVRNNYFEELYATSESNNAMVDFNGGIGTISFPAFTGNIVNAGVSTTSTPVRYANVNLGNFGDNTLSATPARTNVTSVTTLSCIAPNFWLTGGTHFSTALANSYAGC</sequence>
<comment type="caution">
    <text evidence="2">The sequence shown here is derived from an EMBL/GenBank/DDBJ whole genome shotgun (WGS) entry which is preliminary data.</text>
</comment>
<dbReference type="AlphaFoldDB" id="A0A844T9U8"/>